<dbReference type="RefSeq" id="WP_154562537.1">
    <property type="nucleotide sequence ID" value="NZ_JAMXWG010000041.1"/>
</dbReference>
<organism evidence="2 3">
    <name type="scientific">Paraburkholderia madseniana</name>
    <dbReference type="NCBI Taxonomy" id="2599607"/>
    <lineage>
        <taxon>Bacteria</taxon>
        <taxon>Pseudomonadati</taxon>
        <taxon>Pseudomonadota</taxon>
        <taxon>Betaproteobacteria</taxon>
        <taxon>Burkholderiales</taxon>
        <taxon>Burkholderiaceae</taxon>
        <taxon>Paraburkholderia</taxon>
    </lineage>
</organism>
<evidence type="ECO:0000256" key="1">
    <source>
        <dbReference type="SAM" id="Phobius"/>
    </source>
</evidence>
<comment type="caution">
    <text evidence="2">The sequence shown here is derived from an EMBL/GenBank/DDBJ whole genome shotgun (WGS) entry which is preliminary data.</text>
</comment>
<proteinExistence type="predicted"/>
<gene>
    <name evidence="2" type="ORF">FSO04_22325</name>
</gene>
<evidence type="ECO:0000313" key="3">
    <source>
        <dbReference type="Proteomes" id="UP000463700"/>
    </source>
</evidence>
<name>A0A6N6WAV9_9BURK</name>
<dbReference type="EMBL" id="VOSW01000042">
    <property type="protein sequence ID" value="KAE8757782.1"/>
    <property type="molecule type" value="Genomic_DNA"/>
</dbReference>
<accession>A0A6N6WAV9</accession>
<reference evidence="2 3" key="1">
    <citation type="journal article" date="2020" name="Int. J. Syst. Evol. Microbiol.">
        <title>Paraburkholderia madseniana sp. nov., a phenolic acid-degrading bacterium isolated from acidic forest soil.</title>
        <authorList>
            <person name="Wilhelm R.C."/>
            <person name="Murphy S.J.L."/>
            <person name="Feriancek N.M."/>
            <person name="Karasz D.C."/>
            <person name="DeRito C.M."/>
            <person name="Newman J.D."/>
            <person name="Buckley D.H."/>
        </authorList>
    </citation>
    <scope>NUCLEOTIDE SEQUENCE [LARGE SCALE GENOMIC DNA]</scope>
    <source>
        <strain evidence="2 3">RP11</strain>
    </source>
</reference>
<dbReference type="AlphaFoldDB" id="A0A6N6WAV9"/>
<dbReference type="Proteomes" id="UP000463700">
    <property type="component" value="Unassembled WGS sequence"/>
</dbReference>
<keyword evidence="1" id="KW-1133">Transmembrane helix</keyword>
<protein>
    <recommendedName>
        <fullName evidence="4">Chemotaxis methyl-accepting receptor HlyB-like 4HB MCP domain-containing protein</fullName>
    </recommendedName>
</protein>
<feature type="transmembrane region" description="Helical" evidence="1">
    <location>
        <begin position="12"/>
        <end position="39"/>
    </location>
</feature>
<sequence>MNQFAYSIRLKIIVVLGACITLTAAMGVMAILGLATMSIHELLPMDTYR</sequence>
<evidence type="ECO:0008006" key="4">
    <source>
        <dbReference type="Google" id="ProtNLM"/>
    </source>
</evidence>
<keyword evidence="1" id="KW-0472">Membrane</keyword>
<evidence type="ECO:0000313" key="2">
    <source>
        <dbReference type="EMBL" id="KAE8757782.1"/>
    </source>
</evidence>
<keyword evidence="1" id="KW-0812">Transmembrane</keyword>